<dbReference type="AlphaFoldDB" id="A0A931E2E8"/>
<feature type="region of interest" description="Disordered" evidence="1">
    <location>
        <begin position="82"/>
        <end position="132"/>
    </location>
</feature>
<keyword evidence="3" id="KW-1185">Reference proteome</keyword>
<sequence length="267" mass="27764">MGFGGGAWGSAVGRSDGERTVMHAGARPTGARPTGAIERGRAGQRWSRRIQLAAVVSAAGLLAGCNGGSEDIAEPVLTSVAPSGEATTGKATSAQSETAEAETPETSEESNTDSGSSSGKKEKVFDFGNGTTWTAPTDEDGYYNVAGLGEAMVEASYPPCDGRYILIVNSIQDDGSPNVQEKLGQALLVGEPSGKEFTVPGRCASLRKQINGRDIYPVYVDFGHDVDAACRAKAQYSGNVRPLKNGNFADNANVEVDTARLALDPCK</sequence>
<evidence type="ECO:0000313" key="3">
    <source>
        <dbReference type="Proteomes" id="UP000658613"/>
    </source>
</evidence>
<gene>
    <name evidence="2" type="ORF">IW254_001304</name>
</gene>
<protein>
    <submittedName>
        <fullName evidence="2">Uncharacterized protein</fullName>
    </submittedName>
</protein>
<feature type="compositionally biased region" description="Acidic residues" evidence="1">
    <location>
        <begin position="99"/>
        <end position="111"/>
    </location>
</feature>
<feature type="region of interest" description="Disordered" evidence="1">
    <location>
        <begin position="1"/>
        <end position="44"/>
    </location>
</feature>
<reference evidence="2" key="1">
    <citation type="submission" date="2020-11" db="EMBL/GenBank/DDBJ databases">
        <title>Sequencing the genomes of 1000 actinobacteria strains.</title>
        <authorList>
            <person name="Klenk H.-P."/>
        </authorList>
    </citation>
    <scope>NUCLEOTIDE SEQUENCE</scope>
    <source>
        <strain evidence="2">DSM 45632</strain>
    </source>
</reference>
<evidence type="ECO:0000256" key="1">
    <source>
        <dbReference type="SAM" id="MobiDB-lite"/>
    </source>
</evidence>
<dbReference type="EMBL" id="JADOUE010000001">
    <property type="protein sequence ID" value="MBG6122335.1"/>
    <property type="molecule type" value="Genomic_DNA"/>
</dbReference>
<dbReference type="Proteomes" id="UP000658613">
    <property type="component" value="Unassembled WGS sequence"/>
</dbReference>
<organism evidence="2 3">
    <name type="scientific">Corynebacterium aquatimens</name>
    <dbReference type="NCBI Taxonomy" id="1190508"/>
    <lineage>
        <taxon>Bacteria</taxon>
        <taxon>Bacillati</taxon>
        <taxon>Actinomycetota</taxon>
        <taxon>Actinomycetes</taxon>
        <taxon>Mycobacteriales</taxon>
        <taxon>Corynebacteriaceae</taxon>
        <taxon>Corynebacterium</taxon>
    </lineage>
</organism>
<accession>A0A931E2E8</accession>
<proteinExistence type="predicted"/>
<dbReference type="RefSeq" id="WP_196824743.1">
    <property type="nucleotide sequence ID" value="NZ_CP046980.1"/>
</dbReference>
<evidence type="ECO:0000313" key="2">
    <source>
        <dbReference type="EMBL" id="MBG6122335.1"/>
    </source>
</evidence>
<name>A0A931E2E8_9CORY</name>
<comment type="caution">
    <text evidence="2">The sequence shown here is derived from an EMBL/GenBank/DDBJ whole genome shotgun (WGS) entry which is preliminary data.</text>
</comment>